<gene>
    <name evidence="1" type="ORF">METZ01_LOCUS216541</name>
</gene>
<evidence type="ECO:0000313" key="1">
    <source>
        <dbReference type="EMBL" id="SVB63687.1"/>
    </source>
</evidence>
<proteinExistence type="predicted"/>
<protein>
    <submittedName>
        <fullName evidence="1">Uncharacterized protein</fullName>
    </submittedName>
</protein>
<sequence>MSRRLFILIGLLFIWTCEDVPIVQDNPLDDDNPDYTPPSISFTSGPSEGQTIADSDITFSWEGNELVTEYRSKLDAGTWKDWSDATTFVWEYLDEG</sequence>
<organism evidence="1">
    <name type="scientific">marine metagenome</name>
    <dbReference type="NCBI Taxonomy" id="408172"/>
    <lineage>
        <taxon>unclassified sequences</taxon>
        <taxon>metagenomes</taxon>
        <taxon>ecological metagenomes</taxon>
    </lineage>
</organism>
<dbReference type="EMBL" id="UINC01050571">
    <property type="protein sequence ID" value="SVB63687.1"/>
    <property type="molecule type" value="Genomic_DNA"/>
</dbReference>
<name>A0A382FNK0_9ZZZZ</name>
<accession>A0A382FNK0</accession>
<feature type="non-terminal residue" evidence="1">
    <location>
        <position position="96"/>
    </location>
</feature>
<reference evidence="1" key="1">
    <citation type="submission" date="2018-05" db="EMBL/GenBank/DDBJ databases">
        <authorList>
            <person name="Lanie J.A."/>
            <person name="Ng W.-L."/>
            <person name="Kazmierczak K.M."/>
            <person name="Andrzejewski T.M."/>
            <person name="Davidsen T.M."/>
            <person name="Wayne K.J."/>
            <person name="Tettelin H."/>
            <person name="Glass J.I."/>
            <person name="Rusch D."/>
            <person name="Podicherti R."/>
            <person name="Tsui H.-C.T."/>
            <person name="Winkler M.E."/>
        </authorList>
    </citation>
    <scope>NUCLEOTIDE SEQUENCE</scope>
</reference>
<dbReference type="AlphaFoldDB" id="A0A382FNK0"/>